<evidence type="ECO:0000256" key="1">
    <source>
        <dbReference type="ARBA" id="ARBA00004651"/>
    </source>
</evidence>
<dbReference type="PANTHER" id="PTHR32309:SF31">
    <property type="entry name" value="CAPSULAR EXOPOLYSACCHARIDE FAMILY"/>
    <property type="match status" value="1"/>
</dbReference>
<feature type="transmembrane region" description="Helical" evidence="7">
    <location>
        <begin position="483"/>
        <end position="503"/>
    </location>
</feature>
<dbReference type="RefSeq" id="WP_194139565.1">
    <property type="nucleotide sequence ID" value="NZ_PRDM01000003.1"/>
</dbReference>
<dbReference type="Pfam" id="PF02706">
    <property type="entry name" value="Wzz"/>
    <property type="match status" value="1"/>
</dbReference>
<reference evidence="10 11" key="1">
    <citation type="submission" date="2018-07" db="EMBL/GenBank/DDBJ databases">
        <title>Genome assembly of strain KB82.</title>
        <authorList>
            <person name="Kukolya J."/>
            <person name="Horvath B."/>
            <person name="Nagy I."/>
            <person name="Toth A."/>
        </authorList>
    </citation>
    <scope>NUCLEOTIDE SEQUENCE [LARGE SCALE GENOMIC DNA]</scope>
    <source>
        <strain evidence="10 11">Kb82</strain>
    </source>
</reference>
<evidence type="ECO:0000256" key="4">
    <source>
        <dbReference type="ARBA" id="ARBA00022989"/>
    </source>
</evidence>
<accession>A0ABR9TM47</accession>
<evidence type="ECO:0008006" key="12">
    <source>
        <dbReference type="Google" id="ProtNLM"/>
    </source>
</evidence>
<evidence type="ECO:0000256" key="2">
    <source>
        <dbReference type="ARBA" id="ARBA00022475"/>
    </source>
</evidence>
<evidence type="ECO:0000259" key="9">
    <source>
        <dbReference type="Pfam" id="PF13807"/>
    </source>
</evidence>
<evidence type="ECO:0000313" key="11">
    <source>
        <dbReference type="Proteomes" id="UP000640614"/>
    </source>
</evidence>
<keyword evidence="6" id="KW-0175">Coiled coil</keyword>
<feature type="coiled-coil region" evidence="6">
    <location>
        <begin position="391"/>
        <end position="418"/>
    </location>
</feature>
<dbReference type="InterPro" id="IPR003856">
    <property type="entry name" value="LPS_length_determ_N"/>
</dbReference>
<gene>
    <name evidence="10" type="ORF">C4F50_15765</name>
</gene>
<feature type="domain" description="Polysaccharide chain length determinant N-terminal" evidence="8">
    <location>
        <begin position="6"/>
        <end position="93"/>
    </location>
</feature>
<dbReference type="Pfam" id="PF13807">
    <property type="entry name" value="GNVR"/>
    <property type="match status" value="1"/>
</dbReference>
<keyword evidence="4 7" id="KW-1133">Transmembrane helix</keyword>
<keyword evidence="5 7" id="KW-0472">Membrane</keyword>
<organism evidence="10 11">
    <name type="scientific">Flavobacterium hungaricum</name>
    <dbReference type="NCBI Taxonomy" id="2082725"/>
    <lineage>
        <taxon>Bacteria</taxon>
        <taxon>Pseudomonadati</taxon>
        <taxon>Bacteroidota</taxon>
        <taxon>Flavobacteriia</taxon>
        <taxon>Flavobacteriales</taxon>
        <taxon>Flavobacteriaceae</taxon>
        <taxon>Flavobacterium</taxon>
    </lineage>
</organism>
<feature type="coiled-coil region" evidence="6">
    <location>
        <begin position="258"/>
        <end position="322"/>
    </location>
</feature>
<evidence type="ECO:0000256" key="7">
    <source>
        <dbReference type="SAM" id="Phobius"/>
    </source>
</evidence>
<dbReference type="InterPro" id="IPR050445">
    <property type="entry name" value="Bact_polysacc_biosynth/exp"/>
</dbReference>
<keyword evidence="11" id="KW-1185">Reference proteome</keyword>
<dbReference type="InterPro" id="IPR032807">
    <property type="entry name" value="GNVR"/>
</dbReference>
<protein>
    <recommendedName>
        <fullName evidence="12">Polysaccharide chain length determinant N-terminal domain-containing protein</fullName>
    </recommendedName>
</protein>
<feature type="domain" description="Tyrosine-protein kinase G-rich" evidence="9">
    <location>
        <begin position="430"/>
        <end position="501"/>
    </location>
</feature>
<evidence type="ECO:0000256" key="5">
    <source>
        <dbReference type="ARBA" id="ARBA00023136"/>
    </source>
</evidence>
<evidence type="ECO:0000313" key="10">
    <source>
        <dbReference type="EMBL" id="MBE8726385.1"/>
    </source>
</evidence>
<evidence type="ECO:0000256" key="6">
    <source>
        <dbReference type="SAM" id="Coils"/>
    </source>
</evidence>
<evidence type="ECO:0000259" key="8">
    <source>
        <dbReference type="Pfam" id="PF02706"/>
    </source>
</evidence>
<evidence type="ECO:0000256" key="3">
    <source>
        <dbReference type="ARBA" id="ARBA00022692"/>
    </source>
</evidence>
<dbReference type="PANTHER" id="PTHR32309">
    <property type="entry name" value="TYROSINE-PROTEIN KINASE"/>
    <property type="match status" value="1"/>
</dbReference>
<keyword evidence="3 7" id="KW-0812">Transmembrane</keyword>
<comment type="subcellular location">
    <subcellularLocation>
        <location evidence="1">Cell membrane</location>
        <topology evidence="1">Multi-pass membrane protein</topology>
    </subcellularLocation>
</comment>
<dbReference type="Proteomes" id="UP000640614">
    <property type="component" value="Unassembled WGS sequence"/>
</dbReference>
<comment type="caution">
    <text evidence="10">The sequence shown here is derived from an EMBL/GenBank/DDBJ whole genome shotgun (WGS) entry which is preliminary data.</text>
</comment>
<dbReference type="EMBL" id="PRDM01000003">
    <property type="protein sequence ID" value="MBE8726385.1"/>
    <property type="molecule type" value="Genomic_DNA"/>
</dbReference>
<proteinExistence type="predicted"/>
<name>A0ABR9TM47_9FLAO</name>
<sequence length="716" mass="81605">MNENLRILKPFFRGLPIIILAVAISVLAAKKYLNYVTPLYESTAKLKLADVQEGVPSANLFKDFDVFASENKIATEIEVLKSALLIGRAIDELPFNKEIYRKGSFQSVELFRNSPILIEGTFRTADALDKKYGVNVISTKEFVFFYPDSKKGIKGSFGKPMTIKGGIILIHLNEPFIKYKKDLKIIDSYEFEFLSKQKLMDKINKNLDIVSVDKDVPVIRINLKSNVPEKAAMFVNKLAEVYVKDYIESKFRAADTTVDFLKEEIKSSNKKLAASENNIQNFKDKEHIVNIPQETETDLRKIAQLKIEKTNLKMSLDAIKDLNKYIAGGKGSFLDLAPNFEAFTDLLSTEMVKNMKNLQAEKKDLLLTYTPENEKVKVIDAKLKDLTDYQIESIKNTENNLQIKYAELSGEIKESEKAFIGLPEKERKLTILNRDFNLYEKNYNFLNEKRIDAEIAKSAKIAFHKVISPAEISTAPVSPVRSIIIIVAAIMGMLGSVILIYAVHFAKAKVNDTYTIEKNSTIPVAIATPYIKKSELTEDHFLKEALQMELKGLVQQKDIITISSYDKTREHLFHSKNLIKAFCTQGRKVLVVDTTGELENQMDHNNYINISGSKYLRATQSVFKNEIEDKMKNYDLCVIHNQAVNKGRLALLFMSLASQNFVVLDSRRTAEKTIISIELLQEEYHLPNLSFILNKAGYNPSIFLFVKKIYNKYFQR</sequence>
<keyword evidence="2" id="KW-1003">Cell membrane</keyword>